<dbReference type="GO" id="GO:0080032">
    <property type="term" value="F:methyl jasmonate esterase activity"/>
    <property type="evidence" value="ECO:0007669"/>
    <property type="project" value="TreeGrafter"/>
</dbReference>
<dbReference type="GO" id="GO:0080030">
    <property type="term" value="F:methyl indole-3-acetate esterase activity"/>
    <property type="evidence" value="ECO:0007669"/>
    <property type="project" value="TreeGrafter"/>
</dbReference>
<feature type="domain" description="AB hydrolase-1" evidence="2">
    <location>
        <begin position="24"/>
        <end position="117"/>
    </location>
</feature>
<dbReference type="PANTHER" id="PTHR10992:SF1083">
    <property type="entry name" value="METHYLESTERASE 1"/>
    <property type="match status" value="1"/>
</dbReference>
<dbReference type="OrthoDB" id="408373at2759"/>
<dbReference type="GO" id="GO:0080031">
    <property type="term" value="F:methyl salicylate esterase activity"/>
    <property type="evidence" value="ECO:0007669"/>
    <property type="project" value="TreeGrafter"/>
</dbReference>
<dbReference type="SUPFAM" id="SSF53474">
    <property type="entry name" value="alpha/beta-Hydrolases"/>
    <property type="match status" value="1"/>
</dbReference>
<dbReference type="AlphaFoldDB" id="A0A835I805"/>
<proteinExistence type="predicted"/>
<accession>A0A835I805</accession>
<keyword evidence="1" id="KW-0378">Hydrolase</keyword>
<dbReference type="EMBL" id="JADFTS010000004">
    <property type="protein sequence ID" value="KAF9611397.1"/>
    <property type="molecule type" value="Genomic_DNA"/>
</dbReference>
<dbReference type="Pfam" id="PF00561">
    <property type="entry name" value="Abhydrolase_1"/>
    <property type="match status" value="1"/>
</dbReference>
<organism evidence="3 4">
    <name type="scientific">Coptis chinensis</name>
    <dbReference type="NCBI Taxonomy" id="261450"/>
    <lineage>
        <taxon>Eukaryota</taxon>
        <taxon>Viridiplantae</taxon>
        <taxon>Streptophyta</taxon>
        <taxon>Embryophyta</taxon>
        <taxon>Tracheophyta</taxon>
        <taxon>Spermatophyta</taxon>
        <taxon>Magnoliopsida</taxon>
        <taxon>Ranunculales</taxon>
        <taxon>Ranunculaceae</taxon>
        <taxon>Coptidoideae</taxon>
        <taxon>Coptis</taxon>
    </lineage>
</organism>
<evidence type="ECO:0000313" key="3">
    <source>
        <dbReference type="EMBL" id="KAF9611397.1"/>
    </source>
</evidence>
<evidence type="ECO:0000256" key="1">
    <source>
        <dbReference type="ARBA" id="ARBA00022801"/>
    </source>
</evidence>
<reference evidence="3 4" key="1">
    <citation type="submission" date="2020-10" db="EMBL/GenBank/DDBJ databases">
        <title>The Coptis chinensis genome and diversification of protoberbering-type alkaloids.</title>
        <authorList>
            <person name="Wang B."/>
            <person name="Shu S."/>
            <person name="Song C."/>
            <person name="Liu Y."/>
        </authorList>
    </citation>
    <scope>NUCLEOTIDE SEQUENCE [LARGE SCALE GENOMIC DNA]</scope>
    <source>
        <strain evidence="3">HL-2020</strain>
        <tissue evidence="3">Leaf</tissue>
    </source>
</reference>
<protein>
    <recommendedName>
        <fullName evidence="2">AB hydrolase-1 domain-containing protein</fullName>
    </recommendedName>
</protein>
<gene>
    <name evidence="3" type="ORF">IFM89_032066</name>
</gene>
<comment type="caution">
    <text evidence="3">The sequence shown here is derived from an EMBL/GenBank/DDBJ whole genome shotgun (WGS) entry which is preliminary data.</text>
</comment>
<dbReference type="Gene3D" id="3.40.50.1820">
    <property type="entry name" value="alpha/beta hydrolase"/>
    <property type="match status" value="1"/>
</dbReference>
<name>A0A835I805_9MAGN</name>
<dbReference type="GO" id="GO:0009696">
    <property type="term" value="P:salicylic acid metabolic process"/>
    <property type="evidence" value="ECO:0007669"/>
    <property type="project" value="TreeGrafter"/>
</dbReference>
<keyword evidence="4" id="KW-1185">Reference proteome</keyword>
<dbReference type="InterPro" id="IPR000073">
    <property type="entry name" value="AB_hydrolase_1"/>
</dbReference>
<dbReference type="InterPro" id="IPR045889">
    <property type="entry name" value="MES/HNL"/>
</dbReference>
<dbReference type="Proteomes" id="UP000631114">
    <property type="component" value="Unassembled WGS sequence"/>
</dbReference>
<sequence length="210" mass="23477">MFIRVEDLIMEKEMKSNNNKRMHHFILVHGLGQGAWCWYKVKTMLESAGHQVTALDLAASGINHKKLNKVDTMWEYSRPVIEFMETISTENRVILVGHSLGGLNIAYAMDKFPNKISVAVDKFLESAPKERFSGTQFSFEGDPGKLKTTMLFGPKFLSSIAYQLSPAEDMLLATMLTRTGSMFLEDLSTAAKFSNTGYGSIELTSSAMMI</sequence>
<dbReference type="InterPro" id="IPR029058">
    <property type="entry name" value="AB_hydrolase_fold"/>
</dbReference>
<dbReference type="GO" id="GO:0009694">
    <property type="term" value="P:jasmonic acid metabolic process"/>
    <property type="evidence" value="ECO:0007669"/>
    <property type="project" value="TreeGrafter"/>
</dbReference>
<evidence type="ECO:0000313" key="4">
    <source>
        <dbReference type="Proteomes" id="UP000631114"/>
    </source>
</evidence>
<dbReference type="PANTHER" id="PTHR10992">
    <property type="entry name" value="METHYLESTERASE FAMILY MEMBER"/>
    <property type="match status" value="1"/>
</dbReference>
<evidence type="ECO:0000259" key="2">
    <source>
        <dbReference type="Pfam" id="PF00561"/>
    </source>
</evidence>